<dbReference type="InterPro" id="IPR043993">
    <property type="entry name" value="T4SS_pilin"/>
</dbReference>
<evidence type="ECO:0000313" key="4">
    <source>
        <dbReference type="Proteomes" id="UP000230935"/>
    </source>
</evidence>
<reference evidence="4" key="1">
    <citation type="submission" date="2017-09" db="EMBL/GenBank/DDBJ databases">
        <title>Depth-based differentiation of microbial function through sediment-hosted aquifers and enrichment of novel symbionts in the deep terrestrial subsurface.</title>
        <authorList>
            <person name="Probst A.J."/>
            <person name="Ladd B."/>
            <person name="Jarett J.K."/>
            <person name="Geller-Mcgrath D.E."/>
            <person name="Sieber C.M.K."/>
            <person name="Emerson J.B."/>
            <person name="Anantharaman K."/>
            <person name="Thomas B.C."/>
            <person name="Malmstrom R."/>
            <person name="Stieglmeier M."/>
            <person name="Klingl A."/>
            <person name="Woyke T."/>
            <person name="Ryan C.M."/>
            <person name="Banfield J.F."/>
        </authorList>
    </citation>
    <scope>NUCLEOTIDE SEQUENCE [LARGE SCALE GENOMIC DNA]</scope>
</reference>
<keyword evidence="1" id="KW-0472">Membrane</keyword>
<dbReference type="AlphaFoldDB" id="A0A2H0W0I9"/>
<dbReference type="Pfam" id="PF18895">
    <property type="entry name" value="T4SS_pilin"/>
    <property type="match status" value="1"/>
</dbReference>
<keyword evidence="1" id="KW-1133">Transmembrane helix</keyword>
<evidence type="ECO:0000256" key="2">
    <source>
        <dbReference type="SAM" id="SignalP"/>
    </source>
</evidence>
<keyword evidence="2" id="KW-0732">Signal</keyword>
<feature type="transmembrane region" description="Helical" evidence="1">
    <location>
        <begin position="107"/>
        <end position="126"/>
    </location>
</feature>
<keyword evidence="1" id="KW-0812">Transmembrane</keyword>
<protein>
    <submittedName>
        <fullName evidence="3">Uncharacterized protein</fullName>
    </submittedName>
</protein>
<evidence type="ECO:0000256" key="1">
    <source>
        <dbReference type="SAM" id="Phobius"/>
    </source>
</evidence>
<dbReference type="Proteomes" id="UP000230935">
    <property type="component" value="Unassembled WGS sequence"/>
</dbReference>
<organism evidence="3 4">
    <name type="scientific">Candidatus Buchananbacteria bacterium CG10_big_fil_rev_8_21_14_0_10_42_9</name>
    <dbReference type="NCBI Taxonomy" id="1974526"/>
    <lineage>
        <taxon>Bacteria</taxon>
        <taxon>Candidatus Buchananiibacteriota</taxon>
    </lineage>
</organism>
<evidence type="ECO:0000313" key="3">
    <source>
        <dbReference type="EMBL" id="PIS04872.1"/>
    </source>
</evidence>
<gene>
    <name evidence="3" type="ORF">COT81_04425</name>
</gene>
<name>A0A2H0W0I9_9BACT</name>
<sequence>MKKLIIIASLIAIITPATASASVWTDVFGDSSNKGKGLIGAIDCGADNDCDLNDALELIYVVSSLILGIVGSLALLMFVYGGVMYIMAAGNDEQIKKGTDVLKNASIGIIIVLLAWSLVNFTILAFTGGEFGKPATIFEGSNPTPFNQPGG</sequence>
<accession>A0A2H0W0I9</accession>
<feature type="signal peptide" evidence="2">
    <location>
        <begin position="1"/>
        <end position="19"/>
    </location>
</feature>
<proteinExistence type="predicted"/>
<comment type="caution">
    <text evidence="3">The sequence shown here is derived from an EMBL/GenBank/DDBJ whole genome shotgun (WGS) entry which is preliminary data.</text>
</comment>
<feature type="transmembrane region" description="Helical" evidence="1">
    <location>
        <begin position="58"/>
        <end position="86"/>
    </location>
</feature>
<dbReference type="EMBL" id="PEZZ01000034">
    <property type="protein sequence ID" value="PIS04872.1"/>
    <property type="molecule type" value="Genomic_DNA"/>
</dbReference>
<feature type="chain" id="PRO_5013762705" evidence="2">
    <location>
        <begin position="20"/>
        <end position="151"/>
    </location>
</feature>